<dbReference type="Pfam" id="PF00282">
    <property type="entry name" value="Pyridoxal_deC"/>
    <property type="match status" value="2"/>
</dbReference>
<evidence type="ECO:0000256" key="5">
    <source>
        <dbReference type="ARBA" id="ARBA00022898"/>
    </source>
</evidence>
<comment type="catalytic activity">
    <reaction evidence="8">
        <text>L-glutamate + H(+) = 4-aminobutanoate + CO2</text>
        <dbReference type="Rhea" id="RHEA:17785"/>
        <dbReference type="ChEBI" id="CHEBI:15378"/>
        <dbReference type="ChEBI" id="CHEBI:16526"/>
        <dbReference type="ChEBI" id="CHEBI:29985"/>
        <dbReference type="ChEBI" id="CHEBI:59888"/>
        <dbReference type="EC" id="4.1.1.15"/>
    </reaction>
</comment>
<reference evidence="9" key="2">
    <citation type="submission" date="2015-03" db="UniProtKB">
        <authorList>
            <consortium name="EnsemblPlants"/>
        </authorList>
    </citation>
    <scope>IDENTIFICATION</scope>
</reference>
<dbReference type="Gene3D" id="3.40.640.10">
    <property type="entry name" value="Type I PLP-dependent aspartate aminotransferase-like (Major domain)"/>
    <property type="match status" value="2"/>
</dbReference>
<dbReference type="EC" id="4.1.1.15" evidence="3 8"/>
<organism evidence="9">
    <name type="scientific">Oryza barthii</name>
    <dbReference type="NCBI Taxonomy" id="65489"/>
    <lineage>
        <taxon>Eukaryota</taxon>
        <taxon>Viridiplantae</taxon>
        <taxon>Streptophyta</taxon>
        <taxon>Embryophyta</taxon>
        <taxon>Tracheophyta</taxon>
        <taxon>Spermatophyta</taxon>
        <taxon>Magnoliopsida</taxon>
        <taxon>Liliopsida</taxon>
        <taxon>Poales</taxon>
        <taxon>Poaceae</taxon>
        <taxon>BOP clade</taxon>
        <taxon>Oryzoideae</taxon>
        <taxon>Oryzeae</taxon>
        <taxon>Oryzinae</taxon>
        <taxon>Oryza</taxon>
    </lineage>
</organism>
<dbReference type="eggNOG" id="KOG1383">
    <property type="taxonomic scope" value="Eukaryota"/>
</dbReference>
<dbReference type="InterPro" id="IPR010107">
    <property type="entry name" value="Glutamate_decarboxylase"/>
</dbReference>
<evidence type="ECO:0000313" key="10">
    <source>
        <dbReference type="Proteomes" id="UP000026960"/>
    </source>
</evidence>
<dbReference type="EnsemblPlants" id="OBART04G14200.1">
    <property type="protein sequence ID" value="OBART04G14200.1"/>
    <property type="gene ID" value="OBART04G14200"/>
</dbReference>
<dbReference type="HOGENOM" id="CLU_342081_0_0_1"/>
<dbReference type="PANTHER" id="PTHR43321:SF1">
    <property type="entry name" value="GLUTAMATE DECARBOXYLASE"/>
    <property type="match status" value="1"/>
</dbReference>
<evidence type="ECO:0000256" key="1">
    <source>
        <dbReference type="ARBA" id="ARBA00001933"/>
    </source>
</evidence>
<sequence length="829" mass="92053">MVLTHVEAVEEGSEAAAAVFASRYVQDPVPRYELGERSISKDAAYQIVHDELLLDSSPRLNLASFVTTWMEPECDRLILEAINKNYADMDEYPNRCVNIIARLFNAPVGDGEKAVGVGTVGSSEAIMLAGLAFKRRWQNRRKAAGKPHDKPNIVTGANVQVCWEKFARYFEVELKEVKLTEGCYVMDPVKAVDMVDENTICVAAILGSTLTGEFEDVRRLNDLLAAKNKRTGWDTPIHVDAASGGFIAPFIYPELEWDFRLPLVKSINVSGHKYGLVYAGVGWGYKSVMKNCMESARTLREGLEKTGRFTIISKEEGVPLVAFTFKDGAGAQAFRLSSGLRRYGWIVPAYTMPAALEHMTVLRVVVREDFGRPLAERFLSHEHMALSTAQTGESMHSSTFASRYVRTALPRFRMPEKSIPKDAAYQIINDELMLDGNPRLNLASFVTTWMEPECDKLMMAAINKNYVDMDEYPVTTELQNRCVNMIAHLFNAPIGDDETAVGVGTVGSSEAIMLAGLAFKRKWQNRMKAEGKPHDKPNIVTGANVQVCWEKFARYFEVELKEVKLTQGYYVMNPEKAVEMVDENTICVAAILGSTLNGEFEDVKMLNDLLTAKNAETGWNTPIHVDAASGGFIAPFIYPELEWDFRLPLVKSINVSGHKYGLVYAGVGWGYKSVMKNCMESARTLREGLEKTGRFTIISKEEGVPLVAFTFKDGAGAQAFRLSSGLRRYGWIVPAYTMPAALEHMTVLRVVVREDFGRPLAERFLSHVRMALDEMDLAARAPVPRVQLTIELGPARTAGEEASVRVVKSEAVPVRKSVPLVAGKTKGVC</sequence>
<dbReference type="FunFam" id="3.90.1150.160:FF:000001">
    <property type="entry name" value="Glutamate decarboxylase"/>
    <property type="match status" value="2"/>
</dbReference>
<dbReference type="STRING" id="65489.A0A0D3FWE5"/>
<protein>
    <recommendedName>
        <fullName evidence="3 8">Glutamate decarboxylase</fullName>
        <ecNumber evidence="3 8">4.1.1.15</ecNumber>
    </recommendedName>
</protein>
<dbReference type="GO" id="GO:0030170">
    <property type="term" value="F:pyridoxal phosphate binding"/>
    <property type="evidence" value="ECO:0007669"/>
    <property type="project" value="InterPro"/>
</dbReference>
<dbReference type="SUPFAM" id="SSF53383">
    <property type="entry name" value="PLP-dependent transferases"/>
    <property type="match status" value="2"/>
</dbReference>
<dbReference type="InterPro" id="IPR015424">
    <property type="entry name" value="PyrdxlP-dep_Trfase"/>
</dbReference>
<dbReference type="FunFam" id="3.40.640.10:FF:000022">
    <property type="entry name" value="Glutamate decarboxylase"/>
    <property type="match status" value="2"/>
</dbReference>
<dbReference type="Gramene" id="OBART04G14200.1">
    <property type="protein sequence ID" value="OBART04G14200.1"/>
    <property type="gene ID" value="OBART04G14200"/>
</dbReference>
<dbReference type="Proteomes" id="UP000026960">
    <property type="component" value="Chromosome 4"/>
</dbReference>
<dbReference type="Gene3D" id="4.10.280.50">
    <property type="match status" value="2"/>
</dbReference>
<name>A0A0D3FWE5_9ORYZ</name>
<dbReference type="FunFam" id="4.10.280.50:FF:000002">
    <property type="entry name" value="Glutamate decarboxylase"/>
    <property type="match status" value="1"/>
</dbReference>
<reference evidence="9" key="1">
    <citation type="journal article" date="2009" name="Rice">
        <title>De Novo Next Generation Sequencing of Plant Genomes.</title>
        <authorList>
            <person name="Rounsley S."/>
            <person name="Marri P.R."/>
            <person name="Yu Y."/>
            <person name="He R."/>
            <person name="Sisneros N."/>
            <person name="Goicoechea J.L."/>
            <person name="Lee S.J."/>
            <person name="Angelova A."/>
            <person name="Kudrna D."/>
            <person name="Luo M."/>
            <person name="Affourtit J."/>
            <person name="Desany B."/>
            <person name="Knight J."/>
            <person name="Niazi F."/>
            <person name="Egholm M."/>
            <person name="Wing R.A."/>
        </authorList>
    </citation>
    <scope>NUCLEOTIDE SEQUENCE [LARGE SCALE GENOMIC DNA]</scope>
    <source>
        <strain evidence="9">cv. IRGC 105608</strain>
    </source>
</reference>
<comment type="similarity">
    <text evidence="2 8">Belongs to the group II decarboxylase family.</text>
</comment>
<keyword evidence="6 8" id="KW-0456">Lyase</keyword>
<comment type="cofactor">
    <cofactor evidence="1 7 8">
        <name>pyridoxal 5'-phosphate</name>
        <dbReference type="ChEBI" id="CHEBI:597326"/>
    </cofactor>
</comment>
<dbReference type="Gene3D" id="3.90.1150.160">
    <property type="match status" value="2"/>
</dbReference>
<evidence type="ECO:0000256" key="7">
    <source>
        <dbReference type="PIRSR" id="PIRSR602129-50"/>
    </source>
</evidence>
<dbReference type="AlphaFoldDB" id="A0A0D3FWE5"/>
<dbReference type="NCBIfam" id="TIGR01788">
    <property type="entry name" value="Glu-decarb-GAD"/>
    <property type="match status" value="2"/>
</dbReference>
<dbReference type="InterPro" id="IPR015421">
    <property type="entry name" value="PyrdxlP-dep_Trfase_major"/>
</dbReference>
<accession>A0A0D3FWE5</accession>
<evidence type="ECO:0000256" key="6">
    <source>
        <dbReference type="ARBA" id="ARBA00023239"/>
    </source>
</evidence>
<feature type="modified residue" description="N6-(pyridoxal phosphate)lysine" evidence="7">
    <location>
        <position position="659"/>
    </location>
</feature>
<dbReference type="GO" id="GO:0004351">
    <property type="term" value="F:glutamate decarboxylase activity"/>
    <property type="evidence" value="ECO:0007669"/>
    <property type="project" value="UniProtKB-EC"/>
</dbReference>
<dbReference type="PaxDb" id="65489-OBART04G14200.1"/>
<dbReference type="GO" id="GO:0005829">
    <property type="term" value="C:cytosol"/>
    <property type="evidence" value="ECO:0007669"/>
    <property type="project" value="TreeGrafter"/>
</dbReference>
<keyword evidence="10" id="KW-1185">Reference proteome</keyword>
<keyword evidence="5 7" id="KW-0663">Pyridoxal phosphate</keyword>
<dbReference type="GO" id="GO:0006538">
    <property type="term" value="P:L-glutamate catabolic process"/>
    <property type="evidence" value="ECO:0007669"/>
    <property type="project" value="TreeGrafter"/>
</dbReference>
<evidence type="ECO:0000313" key="9">
    <source>
        <dbReference type="EnsemblPlants" id="OBART04G14200.1"/>
    </source>
</evidence>
<keyword evidence="4 8" id="KW-0210">Decarboxylase</keyword>
<dbReference type="InterPro" id="IPR002129">
    <property type="entry name" value="PyrdxlP-dep_de-COase"/>
</dbReference>
<evidence type="ECO:0000256" key="2">
    <source>
        <dbReference type="ARBA" id="ARBA00009533"/>
    </source>
</evidence>
<dbReference type="PANTHER" id="PTHR43321">
    <property type="entry name" value="GLUTAMATE DECARBOXYLASE"/>
    <property type="match status" value="1"/>
</dbReference>
<dbReference type="FunFam" id="4.10.280.50:FF:000001">
    <property type="entry name" value="Glutamate decarboxylase"/>
    <property type="match status" value="1"/>
</dbReference>
<evidence type="ECO:0000256" key="4">
    <source>
        <dbReference type="ARBA" id="ARBA00022793"/>
    </source>
</evidence>
<evidence type="ECO:0000256" key="8">
    <source>
        <dbReference type="RuleBase" id="RU361171"/>
    </source>
</evidence>
<evidence type="ECO:0000256" key="3">
    <source>
        <dbReference type="ARBA" id="ARBA00012421"/>
    </source>
</evidence>
<proteinExistence type="inferred from homology"/>